<evidence type="ECO:0000256" key="4">
    <source>
        <dbReference type="ARBA" id="ARBA00022468"/>
    </source>
</evidence>
<reference evidence="8 9" key="1">
    <citation type="submission" date="2021-02" db="EMBL/GenBank/DDBJ databases">
        <title>Variation within the Batrachochytrium salamandrivorans European outbreak.</title>
        <authorList>
            <person name="Kelly M."/>
            <person name="Pasmans F."/>
            <person name="Shea T.P."/>
            <person name="Munoz J.F."/>
            <person name="Carranza S."/>
            <person name="Cuomo C.A."/>
            <person name="Martel A."/>
        </authorList>
    </citation>
    <scope>NUCLEOTIDE SEQUENCE [LARGE SCALE GENOMIC DNA]</scope>
    <source>
        <strain evidence="8 9">AMFP18/2</strain>
    </source>
</reference>
<evidence type="ECO:0000313" key="8">
    <source>
        <dbReference type="EMBL" id="KAH6592026.1"/>
    </source>
</evidence>
<feature type="compositionally biased region" description="Polar residues" evidence="6">
    <location>
        <begin position="717"/>
        <end position="728"/>
    </location>
</feature>
<evidence type="ECO:0000256" key="1">
    <source>
        <dbReference type="ARBA" id="ARBA00004496"/>
    </source>
</evidence>
<keyword evidence="4" id="KW-0343">GTPase activation</keyword>
<proteinExistence type="inferred from homology"/>
<dbReference type="PANTHER" id="PTHR21422">
    <property type="entry name" value="RAB3 GTPASE-ACTIVATING PROTEIN CATALYTIC SUBUNIT"/>
    <property type="match status" value="1"/>
</dbReference>
<name>A0ABQ8F7N8_9FUNG</name>
<sequence>MQNDTTNAEEDEVFEIIDYTSASSLERLIATIESILVQWGVGQGSLGVLDPMRQTLSTSHKQQESCAITNKDQVDADLLLPHTRYKTVVFEERPYTLSYHSLPAPLNAGVTDTAEALKQHLHHQLRHQLQQQNRCMFPPAIAEYSQGIHAMAEFLTYKGSSQSNTSHYDTSQFASAALNLAYGTDNHRSEAVANSHILLHRWTGLTHLIVFSGIHAPLGSNASPALNYTRQEDDSDDVQIDPSTASSMVDINTCKRLSSAFQIALSNIRCTLPVFIQTGQIWKRLYHGVLVSTGTVGSCLPAFEALGRREAVQRYRMSFLPYIPPAHASLDALCRIFKDRFDLANSDIPLTEINKYIFASVATRYVYDVDPLDRSDMKHLPQELQQYAQYTPQLIDIPDLVTRVTLETCYPISPVDSYIGLSIDPALSTHWHISMTPTRAPRHMYLSKMLATVLCGWSEAVPTNPPIQAIASDQMQLPGSFYSASGFSHSRSLDSPRQRLVDYHDVIDTVRAMLTTCDIVPRFQRGEGGDGSAVSTESKSDATFSSTFGTPLIARKPRSTNQTILLMQYQSATLPMQSPLWVLATRLLDACMACPRLLRFDAGLLALLTGVWGEFVGELTQLWDLGHYIPGVDVRVLNDNGSEMGGGHVDIDTRYTLIHQKLAMLNCCIYRKTCVYPSPSVVSQRTKGGSVKDPSVSAKETPISHRSAHSLGDPLHGSNTGSNTAAKSSISTRLLGTLTDIASAAMNDSVDTLSKAISSPTRRGVFSTLTSTDALKRHLQTTPRVAQSDGLNGAHTQDTVSLIHKMDDILQSSHDRHGRPNEVLQGLTPVPKLGGARNEVMMSESSHGDSLSNKGGFASSIAAPLRYSGSGSVRMASDCSVSRGDEAATRLSVSGVDSQWHDSEHTAMRDLSHRAGVGEGSLCIGSRTPSYQGGHGLQMEMHSALMGRSAGDMEGTSWNSDKSWGRCSVHDNGSVSHQREGRAGKTKHSPFLEPYSSDESTAEPDLMFEPMEGWDDGKNSNSLQRLHRSSGVLLDDCLTAMVLDNFSNPVHPPPGGYELTGSFVEVYDPRSLSNHRSDVNTPPVVVGSAQYTPTTSSTDAAANTENTSPERSDLDSSSADGAVDGSVRTGQLAALEGMRLIATGEQMYEPHTQESGYMTEDMVREQEQILESLGTNAAAAKLRARMQCSQLVSDMEAFKAANPGALLEDFVRWHSPRDWIEEAGQVGRLSGRMTDPGNLWRECWEGAKSIPASKQKPLFDFEKEAAKALHYLESRLPHQILSELMPTLFLVVYDVLVKHPVTLAVSSVSQAVEKLGQLIVSTRWGDIEPDMTGSVDAIIQEICQIEIIISQSISLLRKLPGQYGLVSRLVQDQHTAVMDEERDGIYRLFGSGEDGSFPFPYAREYILQTVRLPKRPTHSDALVHSIGRGVYVRLFALLMDNEFRLVESVQTPRMY</sequence>
<dbReference type="EMBL" id="JAFCIX010000391">
    <property type="protein sequence ID" value="KAH6592026.1"/>
    <property type="molecule type" value="Genomic_DNA"/>
</dbReference>
<keyword evidence="9" id="KW-1185">Reference proteome</keyword>
<organism evidence="8 9">
    <name type="scientific">Batrachochytrium salamandrivorans</name>
    <dbReference type="NCBI Taxonomy" id="1357716"/>
    <lineage>
        <taxon>Eukaryota</taxon>
        <taxon>Fungi</taxon>
        <taxon>Fungi incertae sedis</taxon>
        <taxon>Chytridiomycota</taxon>
        <taxon>Chytridiomycota incertae sedis</taxon>
        <taxon>Chytridiomycetes</taxon>
        <taxon>Rhizophydiales</taxon>
        <taxon>Rhizophydiales incertae sedis</taxon>
        <taxon>Batrachochytrium</taxon>
    </lineage>
</organism>
<evidence type="ECO:0000256" key="6">
    <source>
        <dbReference type="SAM" id="MobiDB-lite"/>
    </source>
</evidence>
<dbReference type="InterPro" id="IPR045700">
    <property type="entry name" value="Rab3GAP1"/>
</dbReference>
<comment type="similarity">
    <text evidence="2">Belongs to the Rab3-GAP catalytic subunit family.</text>
</comment>
<gene>
    <name evidence="8" type="ORF">BASA50_008309</name>
</gene>
<feature type="compositionally biased region" description="Low complexity" evidence="6">
    <location>
        <begin position="1115"/>
        <end position="1125"/>
    </location>
</feature>
<evidence type="ECO:0000256" key="3">
    <source>
        <dbReference type="ARBA" id="ARBA00015817"/>
    </source>
</evidence>
<keyword evidence="5" id="KW-0963">Cytoplasm</keyword>
<evidence type="ECO:0000256" key="5">
    <source>
        <dbReference type="ARBA" id="ARBA00022490"/>
    </source>
</evidence>
<feature type="region of interest" description="Disordered" evidence="6">
    <location>
        <begin position="969"/>
        <end position="1003"/>
    </location>
</feature>
<evidence type="ECO:0000256" key="2">
    <source>
        <dbReference type="ARBA" id="ARBA00008856"/>
    </source>
</evidence>
<dbReference type="Proteomes" id="UP001648503">
    <property type="component" value="Unassembled WGS sequence"/>
</dbReference>
<feature type="compositionally biased region" description="Polar residues" evidence="6">
    <location>
        <begin position="1089"/>
        <end position="1107"/>
    </location>
</feature>
<comment type="caution">
    <text evidence="8">The sequence shown here is derived from an EMBL/GenBank/DDBJ whole genome shotgun (WGS) entry which is preliminary data.</text>
</comment>
<dbReference type="PANTHER" id="PTHR21422:SF9">
    <property type="entry name" value="RAB3 GTPASE-ACTIVATING PROTEIN CATALYTIC SUBUNIT"/>
    <property type="match status" value="1"/>
</dbReference>
<comment type="subcellular location">
    <subcellularLocation>
        <location evidence="1">Cytoplasm</location>
    </subcellularLocation>
</comment>
<dbReference type="InterPro" id="IPR026147">
    <property type="entry name" value="Rab3GAP1_conserved"/>
</dbReference>
<evidence type="ECO:0000259" key="7">
    <source>
        <dbReference type="Pfam" id="PF13890"/>
    </source>
</evidence>
<protein>
    <recommendedName>
        <fullName evidence="3">Rab3 GTPase-activating protein catalytic subunit</fullName>
    </recommendedName>
</protein>
<dbReference type="Pfam" id="PF13890">
    <property type="entry name" value="Rab3-GTPase_cat"/>
    <property type="match status" value="1"/>
</dbReference>
<feature type="region of interest" description="Disordered" evidence="6">
    <location>
        <begin position="680"/>
        <end position="728"/>
    </location>
</feature>
<feature type="region of interest" description="Disordered" evidence="6">
    <location>
        <begin position="1074"/>
        <end position="1125"/>
    </location>
</feature>
<feature type="domain" description="Rab3GAP catalytic subunit conserved" evidence="7">
    <location>
        <begin position="1127"/>
        <end position="1273"/>
    </location>
</feature>
<accession>A0ABQ8F7N8</accession>
<evidence type="ECO:0000313" key="9">
    <source>
        <dbReference type="Proteomes" id="UP001648503"/>
    </source>
</evidence>